<proteinExistence type="inferred from homology"/>
<protein>
    <submittedName>
        <fullName evidence="5">NAD(P)-binding protein</fullName>
    </submittedName>
</protein>
<name>A0AAN6NB38_9PEZI</name>
<dbReference type="AlphaFoldDB" id="A0AAN6NB38"/>
<accession>A0AAN6NB38</accession>
<dbReference type="Gene3D" id="3.90.25.10">
    <property type="entry name" value="UDP-galactose 4-epimerase, domain 1"/>
    <property type="match status" value="1"/>
</dbReference>
<dbReference type="GO" id="GO:0016491">
    <property type="term" value="F:oxidoreductase activity"/>
    <property type="evidence" value="ECO:0007669"/>
    <property type="project" value="UniProtKB-KW"/>
</dbReference>
<dbReference type="PANTHER" id="PTHR47706">
    <property type="entry name" value="NMRA-LIKE FAMILY PROTEIN"/>
    <property type="match status" value="1"/>
</dbReference>
<dbReference type="Proteomes" id="UP001303473">
    <property type="component" value="Unassembled WGS sequence"/>
</dbReference>
<comment type="similarity">
    <text evidence="1">Belongs to the NmrA-type oxidoreductase family. Isoflavone reductase subfamily.</text>
</comment>
<comment type="caution">
    <text evidence="5">The sequence shown here is derived from an EMBL/GenBank/DDBJ whole genome shotgun (WGS) entry which is preliminary data.</text>
</comment>
<dbReference type="Pfam" id="PF13460">
    <property type="entry name" value="NAD_binding_10"/>
    <property type="match status" value="1"/>
</dbReference>
<organism evidence="5 6">
    <name type="scientific">Diplogelasinospora grovesii</name>
    <dbReference type="NCBI Taxonomy" id="303347"/>
    <lineage>
        <taxon>Eukaryota</taxon>
        <taxon>Fungi</taxon>
        <taxon>Dikarya</taxon>
        <taxon>Ascomycota</taxon>
        <taxon>Pezizomycotina</taxon>
        <taxon>Sordariomycetes</taxon>
        <taxon>Sordariomycetidae</taxon>
        <taxon>Sordariales</taxon>
        <taxon>Diplogelasinosporaceae</taxon>
        <taxon>Diplogelasinospora</taxon>
    </lineage>
</organism>
<keyword evidence="6" id="KW-1185">Reference proteome</keyword>
<dbReference type="InterPro" id="IPR016040">
    <property type="entry name" value="NAD(P)-bd_dom"/>
</dbReference>
<dbReference type="InterPro" id="IPR036291">
    <property type="entry name" value="NAD(P)-bd_dom_sf"/>
</dbReference>
<evidence type="ECO:0000259" key="4">
    <source>
        <dbReference type="Pfam" id="PF13460"/>
    </source>
</evidence>
<dbReference type="InterPro" id="IPR051609">
    <property type="entry name" value="NmrA/Isoflavone_reductase-like"/>
</dbReference>
<keyword evidence="3" id="KW-0560">Oxidoreductase</keyword>
<dbReference type="CDD" id="cd05259">
    <property type="entry name" value="PCBER_SDR_a"/>
    <property type="match status" value="1"/>
</dbReference>
<dbReference type="SUPFAM" id="SSF51735">
    <property type="entry name" value="NAD(P)-binding Rossmann-fold domains"/>
    <property type="match status" value="1"/>
</dbReference>
<evidence type="ECO:0000313" key="5">
    <source>
        <dbReference type="EMBL" id="KAK3942489.1"/>
    </source>
</evidence>
<keyword evidence="2" id="KW-0521">NADP</keyword>
<evidence type="ECO:0000256" key="2">
    <source>
        <dbReference type="ARBA" id="ARBA00022857"/>
    </source>
</evidence>
<evidence type="ECO:0000313" key="6">
    <source>
        <dbReference type="Proteomes" id="UP001303473"/>
    </source>
</evidence>
<evidence type="ECO:0000256" key="1">
    <source>
        <dbReference type="ARBA" id="ARBA00005725"/>
    </source>
</evidence>
<sequence length="363" mass="39043">MAQNPNNRVERVAIVGAGGNVGKPIAAALLATGRHTVTALTRAGSDTSSFPSGLLISTVNYDDPETIVAALKGQQFLVITLSVHSPPDTHRKICDAAAAAGVKYVMPNYWGEDLNNTALNADMIIGETYKANIADVERHAATAGMSWVALVCGTWYEYSLSLGPDFYGFDMHNKTATFYDDGTAKINTTTWAQCGRAVAAFLDLPEHGEGGKKGVSDWANKGLYVSSFRVSQRDMLDSLNRVMGLADADWKIAKVDAKERHYSAKEAFFAGDMRGLGRAMYARIFWPNAEFKGAQSADGDYETPRGGLDHKVLGLPEEEEDLDEATKLGVDMALGGFRKVMEERARAAGSAQAKLDSSTVASV</sequence>
<feature type="domain" description="NAD(P)-binding" evidence="4">
    <location>
        <begin position="16"/>
        <end position="150"/>
    </location>
</feature>
<dbReference type="EMBL" id="MU853773">
    <property type="protein sequence ID" value="KAK3942489.1"/>
    <property type="molecule type" value="Genomic_DNA"/>
</dbReference>
<dbReference type="Gene3D" id="3.40.50.720">
    <property type="entry name" value="NAD(P)-binding Rossmann-like Domain"/>
    <property type="match status" value="1"/>
</dbReference>
<reference evidence="6" key="1">
    <citation type="journal article" date="2023" name="Mol. Phylogenet. Evol.">
        <title>Genome-scale phylogeny and comparative genomics of the fungal order Sordariales.</title>
        <authorList>
            <person name="Hensen N."/>
            <person name="Bonometti L."/>
            <person name="Westerberg I."/>
            <person name="Brannstrom I.O."/>
            <person name="Guillou S."/>
            <person name="Cros-Aarteil S."/>
            <person name="Calhoun S."/>
            <person name="Haridas S."/>
            <person name="Kuo A."/>
            <person name="Mondo S."/>
            <person name="Pangilinan J."/>
            <person name="Riley R."/>
            <person name="LaButti K."/>
            <person name="Andreopoulos B."/>
            <person name="Lipzen A."/>
            <person name="Chen C."/>
            <person name="Yan M."/>
            <person name="Daum C."/>
            <person name="Ng V."/>
            <person name="Clum A."/>
            <person name="Steindorff A."/>
            <person name="Ohm R.A."/>
            <person name="Martin F."/>
            <person name="Silar P."/>
            <person name="Natvig D.O."/>
            <person name="Lalanne C."/>
            <person name="Gautier V."/>
            <person name="Ament-Velasquez S.L."/>
            <person name="Kruys A."/>
            <person name="Hutchinson M.I."/>
            <person name="Powell A.J."/>
            <person name="Barry K."/>
            <person name="Miller A.N."/>
            <person name="Grigoriev I.V."/>
            <person name="Debuchy R."/>
            <person name="Gladieux P."/>
            <person name="Hiltunen Thoren M."/>
            <person name="Johannesson H."/>
        </authorList>
    </citation>
    <scope>NUCLEOTIDE SEQUENCE [LARGE SCALE GENOMIC DNA]</scope>
    <source>
        <strain evidence="6">CBS 340.73</strain>
    </source>
</reference>
<dbReference type="InterPro" id="IPR045312">
    <property type="entry name" value="PCBER-like"/>
</dbReference>
<dbReference type="PANTHER" id="PTHR47706:SF7">
    <property type="entry name" value="CIPA-LIKE, PUTATIVE (AFU_ORTHOLOGUE AFUA_1G01630)-RELATED"/>
    <property type="match status" value="1"/>
</dbReference>
<gene>
    <name evidence="5" type="ORF">QBC46DRAFT_426308</name>
</gene>
<evidence type="ECO:0000256" key="3">
    <source>
        <dbReference type="ARBA" id="ARBA00023002"/>
    </source>
</evidence>